<reference evidence="1" key="2">
    <citation type="submission" date="2020-09" db="EMBL/GenBank/DDBJ databases">
        <authorList>
            <person name="Sun Q."/>
            <person name="Ohkuma M."/>
        </authorList>
    </citation>
    <scope>NUCLEOTIDE SEQUENCE</scope>
    <source>
        <strain evidence="1">JCM 5069</strain>
    </source>
</reference>
<name>A0A919GF38_9ACTN</name>
<proteinExistence type="predicted"/>
<dbReference type="AlphaFoldDB" id="A0A919GF38"/>
<dbReference type="GO" id="GO:0016491">
    <property type="term" value="F:oxidoreductase activity"/>
    <property type="evidence" value="ECO:0007669"/>
    <property type="project" value="InterPro"/>
</dbReference>
<comment type="caution">
    <text evidence="1">The sequence shown here is derived from an EMBL/GenBank/DDBJ whole genome shotgun (WGS) entry which is preliminary data.</text>
</comment>
<gene>
    <name evidence="1" type="ORF">GCM10018793_43400</name>
</gene>
<organism evidence="1 2">
    <name type="scientific">Streptomyces sulfonofaciens</name>
    <dbReference type="NCBI Taxonomy" id="68272"/>
    <lineage>
        <taxon>Bacteria</taxon>
        <taxon>Bacillati</taxon>
        <taxon>Actinomycetota</taxon>
        <taxon>Actinomycetes</taxon>
        <taxon>Kitasatosporales</taxon>
        <taxon>Streptomycetaceae</taxon>
        <taxon>Streptomyces</taxon>
    </lineage>
</organism>
<accession>A0A919GF38</accession>
<evidence type="ECO:0000313" key="2">
    <source>
        <dbReference type="Proteomes" id="UP000603708"/>
    </source>
</evidence>
<dbReference type="EMBL" id="BNCD01000013">
    <property type="protein sequence ID" value="GHH82829.1"/>
    <property type="molecule type" value="Genomic_DNA"/>
</dbReference>
<sequence>MPAAMPDTRDVKALVDDAVAAPSVHNAQPWRFRYLRDSGELLLYADPARALPVEDPSGRELRLGCGAALLNLRVAAERRGWEPSVTLLPEPGEPELLASVVLAAGGPAAGDLAGLYPALHRRHSSRHPFTGERIPAEVLDELSGAAVAEGVRLVFPDRWHVETLLDLLRDAGTLEAASDEVLAEVARWTSGAGRGEGVPVSAYGPRPRDGRAAVRDFAGPRSPSGSTAAFEKAPCLALLGTREDRPVDWLRAGQGLERVLLRATLDGLAVSLDSQALEWPELRWALRDPQSAMGHVQMLLRLGYGPEAPATPRRPVDEVLTIV</sequence>
<keyword evidence="2" id="KW-1185">Reference proteome</keyword>
<dbReference type="PANTHER" id="PTHR23026">
    <property type="entry name" value="NADPH NITROREDUCTASE"/>
    <property type="match status" value="1"/>
</dbReference>
<dbReference type="NCBIfam" id="NF047509">
    <property type="entry name" value="Rv3131_FMN_oxido"/>
    <property type="match status" value="1"/>
</dbReference>
<dbReference type="Proteomes" id="UP000603708">
    <property type="component" value="Unassembled WGS sequence"/>
</dbReference>
<reference evidence="1" key="1">
    <citation type="journal article" date="2014" name="Int. J. Syst. Evol. Microbiol.">
        <title>Complete genome sequence of Corynebacterium casei LMG S-19264T (=DSM 44701T), isolated from a smear-ripened cheese.</title>
        <authorList>
            <consortium name="US DOE Joint Genome Institute (JGI-PGF)"/>
            <person name="Walter F."/>
            <person name="Albersmeier A."/>
            <person name="Kalinowski J."/>
            <person name="Ruckert C."/>
        </authorList>
    </citation>
    <scope>NUCLEOTIDE SEQUENCE</scope>
    <source>
        <strain evidence="1">JCM 5069</strain>
    </source>
</reference>
<dbReference type="InterPro" id="IPR000415">
    <property type="entry name" value="Nitroreductase-like"/>
</dbReference>
<dbReference type="PANTHER" id="PTHR23026:SF123">
    <property type="entry name" value="NAD(P)H NITROREDUCTASE RV3131-RELATED"/>
    <property type="match status" value="1"/>
</dbReference>
<dbReference type="RefSeq" id="WP_373317032.1">
    <property type="nucleotide sequence ID" value="NZ_BNCD01000013.1"/>
</dbReference>
<dbReference type="SUPFAM" id="SSF55469">
    <property type="entry name" value="FMN-dependent nitroreductase-like"/>
    <property type="match status" value="2"/>
</dbReference>
<protein>
    <submittedName>
        <fullName evidence="1">Nitroreductase</fullName>
    </submittedName>
</protein>
<dbReference type="Gene3D" id="3.40.109.10">
    <property type="entry name" value="NADH Oxidase"/>
    <property type="match status" value="2"/>
</dbReference>
<evidence type="ECO:0000313" key="1">
    <source>
        <dbReference type="EMBL" id="GHH82829.1"/>
    </source>
</evidence>
<dbReference type="InterPro" id="IPR050627">
    <property type="entry name" value="Nitroreductase/BluB"/>
</dbReference>